<dbReference type="PANTHER" id="PTHR43649">
    <property type="entry name" value="ARABINOSE-BINDING PROTEIN-RELATED"/>
    <property type="match status" value="1"/>
</dbReference>
<sequence>MYKWLLVVLIAVTPFAQAKEKLEFMVSSGDQIEFVKNIIKPDFEKRYPDIELVLTNDSNLETRMAAGDYPNVYAGVFGYMVARYAELGRLTYLDRFDGFDDMKSRIAPQFMSKNFGRHYYIPWHATTQMMIYNKDLFRKAGLDPETPPETWDELLYAAEKINELPPQDNGAKVHGVALWNDALAGGSWYWNMLSQIYYNFNGGQYQLLNKYGTHPIFDKKEAGMVDFLNTMKEVQKYAPLTMEQNFFSRTIGMWPQYGIAWRVNLQDAAGHPMEIGKDVGIAPIPTQHKGQTHYSNLDGRALMVFKNTRHIEMRSWQLIEMLMEDDYNLKANMVLQNLPTLKSLQGNPYFQTPDVKPFVDQLQHAVMNESSVHVGEVSNIILKYYSKVVVMDELSAEDAVTQASKEAKFVLRH</sequence>
<proteinExistence type="inferred from homology"/>
<dbReference type="Pfam" id="PF01547">
    <property type="entry name" value="SBP_bac_1"/>
    <property type="match status" value="1"/>
</dbReference>
<dbReference type="SUPFAM" id="SSF53850">
    <property type="entry name" value="Periplasmic binding protein-like II"/>
    <property type="match status" value="1"/>
</dbReference>
<name>A0A2T3NM54_9GAMM</name>
<dbReference type="InterPro" id="IPR050490">
    <property type="entry name" value="Bact_solute-bd_prot1"/>
</dbReference>
<organism evidence="4 5">
    <name type="scientific">Photobacterium rosenbergii</name>
    <dbReference type="NCBI Taxonomy" id="294936"/>
    <lineage>
        <taxon>Bacteria</taxon>
        <taxon>Pseudomonadati</taxon>
        <taxon>Pseudomonadota</taxon>
        <taxon>Gammaproteobacteria</taxon>
        <taxon>Vibrionales</taxon>
        <taxon>Vibrionaceae</taxon>
        <taxon>Photobacterium</taxon>
    </lineage>
</organism>
<dbReference type="GO" id="GO:0042597">
    <property type="term" value="C:periplasmic space"/>
    <property type="evidence" value="ECO:0007669"/>
    <property type="project" value="UniProtKB-SubCell"/>
</dbReference>
<dbReference type="OrthoDB" id="4393730at2"/>
<evidence type="ECO:0000256" key="2">
    <source>
        <dbReference type="ARBA" id="ARBA00008520"/>
    </source>
</evidence>
<dbReference type="AlphaFoldDB" id="A0A2T3NM54"/>
<evidence type="ECO:0000256" key="1">
    <source>
        <dbReference type="ARBA" id="ARBA00004418"/>
    </source>
</evidence>
<dbReference type="Gene3D" id="3.40.190.10">
    <property type="entry name" value="Periplasmic binding protein-like II"/>
    <property type="match status" value="1"/>
</dbReference>
<protein>
    <submittedName>
        <fullName evidence="4">ABC transporter substrate-binding protein</fullName>
    </submittedName>
</protein>
<dbReference type="Proteomes" id="UP000241346">
    <property type="component" value="Unassembled WGS sequence"/>
</dbReference>
<reference evidence="4 5" key="1">
    <citation type="submission" date="2018-03" db="EMBL/GenBank/DDBJ databases">
        <title>Whole genome sequencing of Histamine producing bacteria.</title>
        <authorList>
            <person name="Butler K."/>
        </authorList>
    </citation>
    <scope>NUCLEOTIDE SEQUENCE [LARGE SCALE GENOMIC DNA]</scope>
    <source>
        <strain evidence="4 5">DSM 19138</strain>
    </source>
</reference>
<keyword evidence="3" id="KW-0732">Signal</keyword>
<comment type="similarity">
    <text evidence="2">Belongs to the bacterial solute-binding protein 1 family.</text>
</comment>
<dbReference type="InterPro" id="IPR006059">
    <property type="entry name" value="SBP"/>
</dbReference>
<dbReference type="PANTHER" id="PTHR43649:SF12">
    <property type="entry name" value="DIACETYLCHITOBIOSE BINDING PROTEIN DASA"/>
    <property type="match status" value="1"/>
</dbReference>
<evidence type="ECO:0000313" key="5">
    <source>
        <dbReference type="Proteomes" id="UP000241346"/>
    </source>
</evidence>
<comment type="caution">
    <text evidence="4">The sequence shown here is derived from an EMBL/GenBank/DDBJ whole genome shotgun (WGS) entry which is preliminary data.</text>
</comment>
<comment type="subcellular location">
    <subcellularLocation>
        <location evidence="1">Periplasm</location>
    </subcellularLocation>
</comment>
<gene>
    <name evidence="4" type="ORF">C9J01_06310</name>
</gene>
<feature type="signal peptide" evidence="3">
    <location>
        <begin position="1"/>
        <end position="18"/>
    </location>
</feature>
<dbReference type="RefSeq" id="WP_107297225.1">
    <property type="nucleotide sequence ID" value="NZ_PYMB01000001.1"/>
</dbReference>
<dbReference type="EMBL" id="PYMB01000001">
    <property type="protein sequence ID" value="PSW16604.1"/>
    <property type="molecule type" value="Genomic_DNA"/>
</dbReference>
<evidence type="ECO:0000313" key="4">
    <source>
        <dbReference type="EMBL" id="PSW16604.1"/>
    </source>
</evidence>
<feature type="chain" id="PRO_5015400641" evidence="3">
    <location>
        <begin position="19"/>
        <end position="413"/>
    </location>
</feature>
<evidence type="ECO:0000256" key="3">
    <source>
        <dbReference type="SAM" id="SignalP"/>
    </source>
</evidence>
<accession>A0A2T3NM54</accession>